<feature type="transmembrane region" description="Helical" evidence="7">
    <location>
        <begin position="275"/>
        <end position="291"/>
    </location>
</feature>
<evidence type="ECO:0000313" key="11">
    <source>
        <dbReference type="Proteomes" id="UP000634529"/>
    </source>
</evidence>
<feature type="transmembrane region" description="Helical" evidence="7">
    <location>
        <begin position="21"/>
        <end position="45"/>
    </location>
</feature>
<evidence type="ECO:0000256" key="6">
    <source>
        <dbReference type="ARBA" id="ARBA00023136"/>
    </source>
</evidence>
<reference evidence="10 11" key="1">
    <citation type="submission" date="2020-09" db="EMBL/GenBank/DDBJ databases">
        <title>Paenibacillus sp. CAU 1523 isolated from sand of Haeundae Beach.</title>
        <authorList>
            <person name="Kim W."/>
        </authorList>
    </citation>
    <scope>NUCLEOTIDE SEQUENCE [LARGE SCALE GENOMIC DNA]</scope>
    <source>
        <strain evidence="10 11">CAU 1523</strain>
    </source>
</reference>
<dbReference type="GO" id="GO:0005524">
    <property type="term" value="F:ATP binding"/>
    <property type="evidence" value="ECO:0007669"/>
    <property type="project" value="UniProtKB-KW"/>
</dbReference>
<dbReference type="InterPro" id="IPR039421">
    <property type="entry name" value="Type_1_exporter"/>
</dbReference>
<feature type="transmembrane region" description="Helical" evidence="7">
    <location>
        <begin position="57"/>
        <end position="74"/>
    </location>
</feature>
<keyword evidence="5 7" id="KW-1133">Transmembrane helix</keyword>
<dbReference type="InterPro" id="IPR027417">
    <property type="entry name" value="P-loop_NTPase"/>
</dbReference>
<proteinExistence type="predicted"/>
<dbReference type="SUPFAM" id="SSF90123">
    <property type="entry name" value="ABC transporter transmembrane region"/>
    <property type="match status" value="1"/>
</dbReference>
<name>A0ABR9AZA7_9BACL</name>
<evidence type="ECO:0000256" key="7">
    <source>
        <dbReference type="SAM" id="Phobius"/>
    </source>
</evidence>
<dbReference type="Pfam" id="PF00664">
    <property type="entry name" value="ABC_membrane"/>
    <property type="match status" value="1"/>
</dbReference>
<feature type="domain" description="ABC transporter" evidence="8">
    <location>
        <begin position="334"/>
        <end position="569"/>
    </location>
</feature>
<dbReference type="InterPro" id="IPR011527">
    <property type="entry name" value="ABC1_TM_dom"/>
</dbReference>
<evidence type="ECO:0000259" key="9">
    <source>
        <dbReference type="PROSITE" id="PS50929"/>
    </source>
</evidence>
<evidence type="ECO:0000256" key="5">
    <source>
        <dbReference type="ARBA" id="ARBA00022989"/>
    </source>
</evidence>
<dbReference type="InterPro" id="IPR017871">
    <property type="entry name" value="ABC_transporter-like_CS"/>
</dbReference>
<keyword evidence="6 7" id="KW-0472">Membrane</keyword>
<evidence type="ECO:0000256" key="1">
    <source>
        <dbReference type="ARBA" id="ARBA00004651"/>
    </source>
</evidence>
<dbReference type="InterPro" id="IPR003593">
    <property type="entry name" value="AAA+_ATPase"/>
</dbReference>
<evidence type="ECO:0000259" key="8">
    <source>
        <dbReference type="PROSITE" id="PS50893"/>
    </source>
</evidence>
<dbReference type="InterPro" id="IPR036640">
    <property type="entry name" value="ABC1_TM_sf"/>
</dbReference>
<comment type="subcellular location">
    <subcellularLocation>
        <location evidence="1">Cell membrane</location>
        <topology evidence="1">Multi-pass membrane protein</topology>
    </subcellularLocation>
</comment>
<dbReference type="Gene3D" id="3.40.50.300">
    <property type="entry name" value="P-loop containing nucleotide triphosphate hydrolases"/>
    <property type="match status" value="1"/>
</dbReference>
<evidence type="ECO:0000256" key="3">
    <source>
        <dbReference type="ARBA" id="ARBA00022741"/>
    </source>
</evidence>
<keyword evidence="2 7" id="KW-0812">Transmembrane</keyword>
<comment type="caution">
    <text evidence="10">The sequence shown here is derived from an EMBL/GenBank/DDBJ whole genome shotgun (WGS) entry which is preliminary data.</text>
</comment>
<dbReference type="PANTHER" id="PTHR24221:SF397">
    <property type="entry name" value="ABC TRANSPORTER, ATP-BINDING TRANSMEMBRANE PROTEIN"/>
    <property type="match status" value="1"/>
</dbReference>
<gene>
    <name evidence="10" type="ORF">IFO66_13785</name>
</gene>
<accession>A0ABR9AZA7</accession>
<protein>
    <submittedName>
        <fullName evidence="10">ABC transporter ATP-binding protein</fullName>
    </submittedName>
</protein>
<dbReference type="Proteomes" id="UP000634529">
    <property type="component" value="Unassembled WGS sequence"/>
</dbReference>
<feature type="domain" description="ABC transmembrane type-1" evidence="9">
    <location>
        <begin position="21"/>
        <end position="301"/>
    </location>
</feature>
<keyword evidence="3" id="KW-0547">Nucleotide-binding</keyword>
<dbReference type="RefSeq" id="WP_192025706.1">
    <property type="nucleotide sequence ID" value="NZ_JACYTN010000010.1"/>
</dbReference>
<dbReference type="PROSITE" id="PS00211">
    <property type="entry name" value="ABC_TRANSPORTER_1"/>
    <property type="match status" value="1"/>
</dbReference>
<dbReference type="SMART" id="SM00382">
    <property type="entry name" value="AAA"/>
    <property type="match status" value="1"/>
</dbReference>
<sequence>MLRFIRRMLLLAGETAGKIKLAFVLSFVESLLSNVPIFAVLYIFTKILDQSIVPMDAWFSGGIMLAAVIVRCILRRIFVALQSGTGYDICARERISIGDRFKRFPMSYFTEGNKGSVTSAVSIDLLFIEEHGMGALDKVINGYISIFIGAVLLFVMDWRIALVSLAMSLISLYALEKVQLVGKVQSKIRQHQQASLTSAVLEYVQGISVIKAFNISGDRAKAVKDTIERTRDHAIDYEEKFTPPSSLYQACFSIATALIVLLATVFCYQGSMDMSVMLMLLIYVFYMYIPVKALSTLTSQIRVMEAGLNRYEKLLNVPIIDKDGRDIALNRFDIEFNNVTFAYAEEQKAALTDISFTVPEKSMTALVGVSGSGKSTIANLIVRFWDVQQGEVLVGGVNVKEMTCDSLLKNMSMVFQKVYLFNDTIMNNIKFGKADATFEEVVAAAKRARCHDFIMALEKGYDTVVGEGGSTLSGGEKQRVSIARAILKDAPIVLLDEATASVDPDNEKHIQLAINELVKNKTLVIIAHRLSTIRNADQILVIDNGTLAQQGTHDELMKQGGHYRNLWDKRSMARSWKINAAAELQLDKQAVSSTT</sequence>
<keyword evidence="4 10" id="KW-0067">ATP-binding</keyword>
<dbReference type="Gene3D" id="1.20.1560.10">
    <property type="entry name" value="ABC transporter type 1, transmembrane domain"/>
    <property type="match status" value="1"/>
</dbReference>
<dbReference type="PROSITE" id="PS50893">
    <property type="entry name" value="ABC_TRANSPORTER_2"/>
    <property type="match status" value="1"/>
</dbReference>
<dbReference type="EMBL" id="JACYTN010000010">
    <property type="protein sequence ID" value="MBD8499362.1"/>
    <property type="molecule type" value="Genomic_DNA"/>
</dbReference>
<evidence type="ECO:0000256" key="2">
    <source>
        <dbReference type="ARBA" id="ARBA00022692"/>
    </source>
</evidence>
<dbReference type="Pfam" id="PF00005">
    <property type="entry name" value="ABC_tran"/>
    <property type="match status" value="1"/>
</dbReference>
<dbReference type="PANTHER" id="PTHR24221">
    <property type="entry name" value="ATP-BINDING CASSETTE SUB-FAMILY B"/>
    <property type="match status" value="1"/>
</dbReference>
<dbReference type="InterPro" id="IPR003439">
    <property type="entry name" value="ABC_transporter-like_ATP-bd"/>
</dbReference>
<feature type="transmembrane region" description="Helical" evidence="7">
    <location>
        <begin position="143"/>
        <end position="175"/>
    </location>
</feature>
<organism evidence="10 11">
    <name type="scientific">Paenibacillus arenosi</name>
    <dbReference type="NCBI Taxonomy" id="2774142"/>
    <lineage>
        <taxon>Bacteria</taxon>
        <taxon>Bacillati</taxon>
        <taxon>Bacillota</taxon>
        <taxon>Bacilli</taxon>
        <taxon>Bacillales</taxon>
        <taxon>Paenibacillaceae</taxon>
        <taxon>Paenibacillus</taxon>
    </lineage>
</organism>
<dbReference type="PROSITE" id="PS50929">
    <property type="entry name" value="ABC_TM1F"/>
    <property type="match status" value="1"/>
</dbReference>
<evidence type="ECO:0000256" key="4">
    <source>
        <dbReference type="ARBA" id="ARBA00022840"/>
    </source>
</evidence>
<dbReference type="CDD" id="cd07346">
    <property type="entry name" value="ABC_6TM_exporters"/>
    <property type="match status" value="1"/>
</dbReference>
<keyword evidence="11" id="KW-1185">Reference proteome</keyword>
<evidence type="ECO:0000313" key="10">
    <source>
        <dbReference type="EMBL" id="MBD8499362.1"/>
    </source>
</evidence>
<dbReference type="SUPFAM" id="SSF52540">
    <property type="entry name" value="P-loop containing nucleoside triphosphate hydrolases"/>
    <property type="match status" value="1"/>
</dbReference>
<feature type="transmembrane region" description="Helical" evidence="7">
    <location>
        <begin position="247"/>
        <end position="268"/>
    </location>
</feature>